<name>A0A383ER34_9ZZZZ</name>
<evidence type="ECO:0000256" key="1">
    <source>
        <dbReference type="SAM" id="MobiDB-lite"/>
    </source>
</evidence>
<dbReference type="EMBL" id="UINC01228132">
    <property type="protein sequence ID" value="SVE59317.1"/>
    <property type="molecule type" value="Genomic_DNA"/>
</dbReference>
<feature type="region of interest" description="Disordered" evidence="1">
    <location>
        <begin position="1"/>
        <end position="53"/>
    </location>
</feature>
<evidence type="ECO:0000313" key="2">
    <source>
        <dbReference type="EMBL" id="SVE59317.1"/>
    </source>
</evidence>
<sequence length="90" mass="9648">MTESWRPPIGGGMTAPGPGPGKKRVPVGSGNDQIRVSPSVCNDERSRPYQESMEPAYVIGKNNTQIRIDVDRDGGVFLDHGELAQLLDAG</sequence>
<reference evidence="2" key="1">
    <citation type="submission" date="2018-05" db="EMBL/GenBank/DDBJ databases">
        <authorList>
            <person name="Lanie J.A."/>
            <person name="Ng W.-L."/>
            <person name="Kazmierczak K.M."/>
            <person name="Andrzejewski T.M."/>
            <person name="Davidsen T.M."/>
            <person name="Wayne K.J."/>
            <person name="Tettelin H."/>
            <person name="Glass J.I."/>
            <person name="Rusch D."/>
            <person name="Podicherti R."/>
            <person name="Tsui H.-C.T."/>
            <person name="Winkler M.E."/>
        </authorList>
    </citation>
    <scope>NUCLEOTIDE SEQUENCE</scope>
</reference>
<gene>
    <name evidence="2" type="ORF">METZ01_LOCUS512171</name>
</gene>
<feature type="non-terminal residue" evidence="2">
    <location>
        <position position="90"/>
    </location>
</feature>
<feature type="compositionally biased region" description="Polar residues" evidence="1">
    <location>
        <begin position="30"/>
        <end position="40"/>
    </location>
</feature>
<protein>
    <submittedName>
        <fullName evidence="2">Uncharacterized protein</fullName>
    </submittedName>
</protein>
<proteinExistence type="predicted"/>
<accession>A0A383ER34</accession>
<dbReference type="AlphaFoldDB" id="A0A383ER34"/>
<organism evidence="2">
    <name type="scientific">marine metagenome</name>
    <dbReference type="NCBI Taxonomy" id="408172"/>
    <lineage>
        <taxon>unclassified sequences</taxon>
        <taxon>metagenomes</taxon>
        <taxon>ecological metagenomes</taxon>
    </lineage>
</organism>